<organism evidence="7 8">
    <name type="scientific">Candidatus Acidianus copahuensis</name>
    <dbReference type="NCBI Taxonomy" id="1160895"/>
    <lineage>
        <taxon>Archaea</taxon>
        <taxon>Thermoproteota</taxon>
        <taxon>Thermoprotei</taxon>
        <taxon>Sulfolobales</taxon>
        <taxon>Sulfolobaceae</taxon>
        <taxon>Acidianus</taxon>
    </lineage>
</organism>
<evidence type="ECO:0000256" key="6">
    <source>
        <dbReference type="ARBA" id="ARBA00047561"/>
    </source>
</evidence>
<evidence type="ECO:0000313" key="7">
    <source>
        <dbReference type="EMBL" id="EZQ03797.1"/>
    </source>
</evidence>
<dbReference type="Gene3D" id="3.40.50.720">
    <property type="entry name" value="NAD(P)-binding Rossmann-like Domain"/>
    <property type="match status" value="1"/>
</dbReference>
<dbReference type="GO" id="GO:0043115">
    <property type="term" value="F:precorrin-2 dehydrogenase activity"/>
    <property type="evidence" value="ECO:0007669"/>
    <property type="project" value="UniProtKB-EC"/>
</dbReference>
<name>A0A031LM24_9CREN</name>
<comment type="caution">
    <text evidence="7">The sequence shown here is derived from an EMBL/GenBank/DDBJ whole genome shotgun (WGS) entry which is preliminary data.</text>
</comment>
<protein>
    <recommendedName>
        <fullName evidence="2">precorrin-2 dehydrogenase</fullName>
        <ecNumber evidence="2">1.3.1.76</ecNumber>
    </recommendedName>
</protein>
<accession>A0A031LM24</accession>
<gene>
    <name evidence="7" type="ORF">CM19_08720</name>
</gene>
<keyword evidence="3" id="KW-0560">Oxidoreductase</keyword>
<comment type="catalytic activity">
    <reaction evidence="6">
        <text>precorrin-2 + NAD(+) = sirohydrochlorin + NADH + 2 H(+)</text>
        <dbReference type="Rhea" id="RHEA:15613"/>
        <dbReference type="ChEBI" id="CHEBI:15378"/>
        <dbReference type="ChEBI" id="CHEBI:57540"/>
        <dbReference type="ChEBI" id="CHEBI:57945"/>
        <dbReference type="ChEBI" id="CHEBI:58351"/>
        <dbReference type="ChEBI" id="CHEBI:58827"/>
        <dbReference type="EC" id="1.3.1.76"/>
    </reaction>
</comment>
<dbReference type="EMBL" id="JFZT01000047">
    <property type="protein sequence ID" value="EZQ03797.1"/>
    <property type="molecule type" value="Genomic_DNA"/>
</dbReference>
<reference evidence="7 8" key="1">
    <citation type="submission" date="2014-03" db="EMBL/GenBank/DDBJ databases">
        <title>Draft genome sequence of the novel thermoacidophilic archaea Acidianus copahuensis ALE1 strain, isolated from Copahue volcanic area in Neuquen Argentina.</title>
        <authorList>
            <person name="Urbieta M.S."/>
            <person name="Rascovan N."/>
            <person name="Castro C."/>
            <person name="Revale S."/>
            <person name="Giaveno M.A."/>
            <person name="Vazquez M.P."/>
            <person name="Donati E.R."/>
        </authorList>
    </citation>
    <scope>NUCLEOTIDE SEQUENCE [LARGE SCALE GENOMIC DNA]</scope>
    <source>
        <strain evidence="7 8">ALE1</strain>
    </source>
</reference>
<evidence type="ECO:0000256" key="1">
    <source>
        <dbReference type="ARBA" id="ARBA00005010"/>
    </source>
</evidence>
<dbReference type="SUPFAM" id="SSF75615">
    <property type="entry name" value="Siroheme synthase middle domains-like"/>
    <property type="match status" value="1"/>
</dbReference>
<keyword evidence="4" id="KW-0520">NAD</keyword>
<keyword evidence="8" id="KW-1185">Reference proteome</keyword>
<dbReference type="AlphaFoldDB" id="A0A031LM24"/>
<dbReference type="PANTHER" id="PTHR35330">
    <property type="entry name" value="SIROHEME BIOSYNTHESIS PROTEIN MET8"/>
    <property type="match status" value="1"/>
</dbReference>
<dbReference type="SUPFAM" id="SSF51735">
    <property type="entry name" value="NAD(P)-binding Rossmann-fold domains"/>
    <property type="match status" value="1"/>
</dbReference>
<dbReference type="GO" id="GO:0004325">
    <property type="term" value="F:ferrochelatase activity"/>
    <property type="evidence" value="ECO:0007669"/>
    <property type="project" value="InterPro"/>
</dbReference>
<evidence type="ECO:0000256" key="5">
    <source>
        <dbReference type="ARBA" id="ARBA00023244"/>
    </source>
</evidence>
<dbReference type="STRING" id="1160895.CM19_08720"/>
<dbReference type="UniPathway" id="UPA00262">
    <property type="reaction ID" value="UER00222"/>
</dbReference>
<keyword evidence="5" id="KW-0627">Porphyrin biosynthesis</keyword>
<dbReference type="RefSeq" id="WP_048099980.1">
    <property type="nucleotide sequence ID" value="NZ_JFZT01000047.1"/>
</dbReference>
<dbReference type="Proteomes" id="UP000024332">
    <property type="component" value="Unassembled WGS sequence"/>
</dbReference>
<dbReference type="PANTHER" id="PTHR35330:SF1">
    <property type="entry name" value="SIROHEME BIOSYNTHESIS PROTEIN MET8"/>
    <property type="match status" value="1"/>
</dbReference>
<dbReference type="OrthoDB" id="10510at2157"/>
<dbReference type="InterPro" id="IPR036291">
    <property type="entry name" value="NAD(P)-bd_dom_sf"/>
</dbReference>
<dbReference type="GO" id="GO:0019354">
    <property type="term" value="P:siroheme biosynthetic process"/>
    <property type="evidence" value="ECO:0007669"/>
    <property type="project" value="UniProtKB-UniPathway"/>
</dbReference>
<evidence type="ECO:0000256" key="2">
    <source>
        <dbReference type="ARBA" id="ARBA00012400"/>
    </source>
</evidence>
<evidence type="ECO:0000256" key="3">
    <source>
        <dbReference type="ARBA" id="ARBA00023002"/>
    </source>
</evidence>
<proteinExistence type="predicted"/>
<dbReference type="NCBIfam" id="TIGR01470">
    <property type="entry name" value="cysG_Nterm"/>
    <property type="match status" value="1"/>
</dbReference>
<comment type="pathway">
    <text evidence="1">Porphyrin-containing compound metabolism; siroheme biosynthesis; sirohydrochlorin from precorrin-2: step 1/1.</text>
</comment>
<evidence type="ECO:0000313" key="8">
    <source>
        <dbReference type="Proteomes" id="UP000024332"/>
    </source>
</evidence>
<dbReference type="InterPro" id="IPR006367">
    <property type="entry name" value="Sirohaem_synthase_N"/>
</dbReference>
<dbReference type="Pfam" id="PF13241">
    <property type="entry name" value="NAD_binding_7"/>
    <property type="match status" value="1"/>
</dbReference>
<dbReference type="EC" id="1.3.1.76" evidence="2"/>
<evidence type="ECO:0000256" key="4">
    <source>
        <dbReference type="ARBA" id="ARBA00023027"/>
    </source>
</evidence>
<dbReference type="InterPro" id="IPR028161">
    <property type="entry name" value="Met8-like"/>
</dbReference>
<sequence length="218" mass="24831">MQEANYLPIFIRLNGLRVLIVGGGTVGSKRAKNFLDHGADVTVVSLVFNEYIEKEENIKKIRFDASTISENFISEFNIIVTATNDLDINQRICDMAKRLGKLCNNPTNPQDSNFIVPIFYADNDLSIAVTTYGKSSIVSKLILEKSLTALREESYIRGLIDVMSKVKTLMKGSITDPRLRYELYHKIFNDTNFESMIIKEDYTGALRRAEELINEYNR</sequence>